<keyword evidence="3" id="KW-0862">Zinc</keyword>
<dbReference type="InterPro" id="IPR038441">
    <property type="entry name" value="THAP_Znf_sf"/>
</dbReference>
<dbReference type="Pfam" id="PF02944">
    <property type="entry name" value="BESS"/>
    <property type="match status" value="1"/>
</dbReference>
<keyword evidence="10" id="KW-1185">Reference proteome</keyword>
<keyword evidence="1" id="KW-0479">Metal-binding</keyword>
<evidence type="ECO:0000256" key="1">
    <source>
        <dbReference type="ARBA" id="ARBA00022723"/>
    </source>
</evidence>
<evidence type="ECO:0008006" key="11">
    <source>
        <dbReference type="Google" id="ProtNLM"/>
    </source>
</evidence>
<dbReference type="PROSITE" id="PS50950">
    <property type="entry name" value="ZF_THAP"/>
    <property type="match status" value="1"/>
</dbReference>
<evidence type="ECO:0000256" key="3">
    <source>
        <dbReference type="ARBA" id="ARBA00022833"/>
    </source>
</evidence>
<dbReference type="SUPFAM" id="SSF57716">
    <property type="entry name" value="Glucocorticoid receptor-like (DNA-binding domain)"/>
    <property type="match status" value="1"/>
</dbReference>
<dbReference type="PANTHER" id="PTHR46927:SF3">
    <property type="entry name" value="THAP-TYPE DOMAIN-CONTAINING PROTEIN"/>
    <property type="match status" value="1"/>
</dbReference>
<evidence type="ECO:0000259" key="8">
    <source>
        <dbReference type="PROSITE" id="PS51031"/>
    </source>
</evidence>
<sequence length="332" mass="38181">MPRCAAWGCPNRQGQGITFHRFPRNAQRRQVWEAKVRRKDWKACDNSFLCKAHFEDNQYEKHRADNLHKLKANAIPTIFANQVHNSRKSPRRKQHVRSDDLLDLLRIVKVEPEDLDAAEMKVDDEWHSWETLEDADEYRNGNLNGKSVDTNKEVRPWKNTTTMALNNQYSTFCNLQPSDKHHDGSTVAQQDYTDFHFELEVPNTTASGLPALAATAVEKTSICQPHQQVDPLTQEILTQLRSHSSKKIMELQRELTRARQHDTDDLYLLSLAPDVKSLKPEAKSLFKIRVQLLLHELKYGGKTNQTIHYSPNISHSTSASPVEFTFTPTASF</sequence>
<feature type="domain" description="BESS" evidence="8">
    <location>
        <begin position="261"/>
        <end position="300"/>
    </location>
</feature>
<dbReference type="GO" id="GO:0008270">
    <property type="term" value="F:zinc ion binding"/>
    <property type="evidence" value="ECO:0007669"/>
    <property type="project" value="UniProtKB-KW"/>
</dbReference>
<keyword evidence="2 5" id="KW-0863">Zinc-finger</keyword>
<organism evidence="9 10">
    <name type="scientific">Eptatretus burgeri</name>
    <name type="common">Inshore hagfish</name>
    <dbReference type="NCBI Taxonomy" id="7764"/>
    <lineage>
        <taxon>Eukaryota</taxon>
        <taxon>Metazoa</taxon>
        <taxon>Chordata</taxon>
        <taxon>Craniata</taxon>
        <taxon>Vertebrata</taxon>
        <taxon>Cyclostomata</taxon>
        <taxon>Myxini</taxon>
        <taxon>Myxiniformes</taxon>
        <taxon>Myxinidae</taxon>
        <taxon>Eptatretinae</taxon>
        <taxon>Eptatretus</taxon>
    </lineage>
</organism>
<name>A0A8C4QME2_EPTBU</name>
<proteinExistence type="predicted"/>
<dbReference type="PANTHER" id="PTHR46927">
    <property type="entry name" value="AGAP005574-PA"/>
    <property type="match status" value="1"/>
</dbReference>
<dbReference type="PROSITE" id="PS51031">
    <property type="entry name" value="BESS"/>
    <property type="match status" value="1"/>
</dbReference>
<dbReference type="InterPro" id="IPR006612">
    <property type="entry name" value="THAP_Znf"/>
</dbReference>
<evidence type="ECO:0000313" key="9">
    <source>
        <dbReference type="Ensembl" id="ENSEBUP00000017644.1"/>
    </source>
</evidence>
<protein>
    <recommendedName>
        <fullName evidence="11">THAP-type domain-containing protein</fullName>
    </recommendedName>
</protein>
<dbReference type="Pfam" id="PF05485">
    <property type="entry name" value="THAP"/>
    <property type="match status" value="1"/>
</dbReference>
<comment type="subcellular location">
    <subcellularLocation>
        <location evidence="6">Nucleus</location>
    </subcellularLocation>
</comment>
<dbReference type="Ensembl" id="ENSEBUT00000018220.1">
    <property type="protein sequence ID" value="ENSEBUP00000017644.1"/>
    <property type="gene ID" value="ENSEBUG00000011031.1"/>
</dbReference>
<evidence type="ECO:0000256" key="4">
    <source>
        <dbReference type="ARBA" id="ARBA00023125"/>
    </source>
</evidence>
<evidence type="ECO:0000313" key="10">
    <source>
        <dbReference type="Proteomes" id="UP000694388"/>
    </source>
</evidence>
<dbReference type="InterPro" id="IPR052224">
    <property type="entry name" value="THAP_domain_protein"/>
</dbReference>
<accession>A0A8C4QME2</accession>
<dbReference type="Proteomes" id="UP000694388">
    <property type="component" value="Unplaced"/>
</dbReference>
<dbReference type="Gene3D" id="6.20.210.20">
    <property type="entry name" value="THAP domain"/>
    <property type="match status" value="1"/>
</dbReference>
<dbReference type="GeneTree" id="ENSGT00930000153024"/>
<evidence type="ECO:0000256" key="6">
    <source>
        <dbReference type="PROSITE-ProRule" id="PRU00371"/>
    </source>
</evidence>
<dbReference type="AlphaFoldDB" id="A0A8C4QME2"/>
<feature type="domain" description="THAP-type" evidence="7">
    <location>
        <begin position="1"/>
        <end position="79"/>
    </location>
</feature>
<dbReference type="SMART" id="SM00692">
    <property type="entry name" value="DM3"/>
    <property type="match status" value="1"/>
</dbReference>
<evidence type="ECO:0000256" key="2">
    <source>
        <dbReference type="ARBA" id="ARBA00022771"/>
    </source>
</evidence>
<evidence type="ECO:0000259" key="7">
    <source>
        <dbReference type="PROSITE" id="PS50950"/>
    </source>
</evidence>
<dbReference type="GO" id="GO:0005634">
    <property type="term" value="C:nucleus"/>
    <property type="evidence" value="ECO:0007669"/>
    <property type="project" value="UniProtKB-SubCell"/>
</dbReference>
<dbReference type="SMART" id="SM00980">
    <property type="entry name" value="THAP"/>
    <property type="match status" value="1"/>
</dbReference>
<dbReference type="GO" id="GO:0003677">
    <property type="term" value="F:DNA binding"/>
    <property type="evidence" value="ECO:0007669"/>
    <property type="project" value="UniProtKB-UniRule"/>
</dbReference>
<keyword evidence="6" id="KW-0539">Nucleus</keyword>
<dbReference type="InterPro" id="IPR004210">
    <property type="entry name" value="BESS_motif"/>
</dbReference>
<reference evidence="9" key="1">
    <citation type="submission" date="2025-08" db="UniProtKB">
        <authorList>
            <consortium name="Ensembl"/>
        </authorList>
    </citation>
    <scope>IDENTIFICATION</scope>
</reference>
<keyword evidence="4 5" id="KW-0238">DNA-binding</keyword>
<reference evidence="9" key="2">
    <citation type="submission" date="2025-09" db="UniProtKB">
        <authorList>
            <consortium name="Ensembl"/>
        </authorList>
    </citation>
    <scope>IDENTIFICATION</scope>
</reference>
<evidence type="ECO:0000256" key="5">
    <source>
        <dbReference type="PROSITE-ProRule" id="PRU00309"/>
    </source>
</evidence>